<dbReference type="Proteomes" id="UP000485058">
    <property type="component" value="Unassembled WGS sequence"/>
</dbReference>
<dbReference type="Pfam" id="PF00939">
    <property type="entry name" value="Na_sulph_symp"/>
    <property type="match status" value="1"/>
</dbReference>
<proteinExistence type="inferred from homology"/>
<evidence type="ECO:0000256" key="6">
    <source>
        <dbReference type="ARBA" id="ARBA00023136"/>
    </source>
</evidence>
<evidence type="ECO:0000256" key="1">
    <source>
        <dbReference type="ARBA" id="ARBA00004478"/>
    </source>
</evidence>
<dbReference type="AlphaFoldDB" id="A0A699ZUG0"/>
<reference evidence="8 9" key="1">
    <citation type="submission" date="2020-02" db="EMBL/GenBank/DDBJ databases">
        <title>Draft genome sequence of Haematococcus lacustris strain NIES-144.</title>
        <authorList>
            <person name="Morimoto D."/>
            <person name="Nakagawa S."/>
            <person name="Yoshida T."/>
            <person name="Sawayama S."/>
        </authorList>
    </citation>
    <scope>NUCLEOTIDE SEQUENCE [LARGE SCALE GENOMIC DNA]</scope>
    <source>
        <strain evidence="8 9">NIES-144</strain>
    </source>
</reference>
<keyword evidence="4" id="KW-1001">Plastid inner membrane</keyword>
<dbReference type="InterPro" id="IPR030676">
    <property type="entry name" value="CitT-rel"/>
</dbReference>
<dbReference type="GO" id="GO:0009706">
    <property type="term" value="C:chloroplast inner membrane"/>
    <property type="evidence" value="ECO:0007669"/>
    <property type="project" value="UniProtKB-SubCell"/>
</dbReference>
<evidence type="ECO:0000256" key="7">
    <source>
        <dbReference type="SAM" id="Phobius"/>
    </source>
</evidence>
<name>A0A699ZUG0_HAELA</name>
<comment type="caution">
    <text evidence="8">The sequence shown here is derived from an EMBL/GenBank/DDBJ whole genome shotgun (WGS) entry which is preliminary data.</text>
</comment>
<evidence type="ECO:0000256" key="4">
    <source>
        <dbReference type="ARBA" id="ARBA00022780"/>
    </source>
</evidence>
<feature type="non-terminal residue" evidence="8">
    <location>
        <position position="1"/>
    </location>
</feature>
<keyword evidence="3 7" id="KW-0812">Transmembrane</keyword>
<comment type="subcellular location">
    <subcellularLocation>
        <location evidence="1">Plastid</location>
        <location evidence="1">Chloroplast inner membrane</location>
        <topology evidence="1">Multi-pass membrane protein</topology>
    </subcellularLocation>
</comment>
<evidence type="ECO:0000256" key="2">
    <source>
        <dbReference type="ARBA" id="ARBA00007349"/>
    </source>
</evidence>
<evidence type="ECO:0000256" key="3">
    <source>
        <dbReference type="ARBA" id="ARBA00022692"/>
    </source>
</evidence>
<dbReference type="GO" id="GO:0015140">
    <property type="term" value="F:malate transmembrane transporter activity"/>
    <property type="evidence" value="ECO:0007669"/>
    <property type="project" value="UniProtKB-ARBA"/>
</dbReference>
<organism evidence="8 9">
    <name type="scientific">Haematococcus lacustris</name>
    <name type="common">Green alga</name>
    <name type="synonym">Haematococcus pluvialis</name>
    <dbReference type="NCBI Taxonomy" id="44745"/>
    <lineage>
        <taxon>Eukaryota</taxon>
        <taxon>Viridiplantae</taxon>
        <taxon>Chlorophyta</taxon>
        <taxon>core chlorophytes</taxon>
        <taxon>Chlorophyceae</taxon>
        <taxon>CS clade</taxon>
        <taxon>Chlamydomonadales</taxon>
        <taxon>Haematococcaceae</taxon>
        <taxon>Haematococcus</taxon>
    </lineage>
</organism>
<evidence type="ECO:0000313" key="9">
    <source>
        <dbReference type="Proteomes" id="UP000485058"/>
    </source>
</evidence>
<keyword evidence="9" id="KW-1185">Reference proteome</keyword>
<dbReference type="InterPro" id="IPR001898">
    <property type="entry name" value="SLC13A/DASS"/>
</dbReference>
<keyword evidence="5 7" id="KW-1133">Transmembrane helix</keyword>
<comment type="similarity">
    <text evidence="2">Belongs to the SLC13A/DASS transporter (TC 2.A.47) family. DIT1 subfamily.</text>
</comment>
<protein>
    <submittedName>
        <fullName evidence="8">Uncharacterized protein</fullName>
    </submittedName>
</protein>
<keyword evidence="4" id="KW-0934">Plastid</keyword>
<evidence type="ECO:0000256" key="5">
    <source>
        <dbReference type="ARBA" id="ARBA00022989"/>
    </source>
</evidence>
<accession>A0A699ZUG0</accession>
<keyword evidence="6 7" id="KW-0472">Membrane</keyword>
<evidence type="ECO:0000313" key="8">
    <source>
        <dbReference type="EMBL" id="GFH26061.1"/>
    </source>
</evidence>
<feature type="transmembrane region" description="Helical" evidence="7">
    <location>
        <begin position="41"/>
        <end position="61"/>
    </location>
</feature>
<sequence length="93" mass="9327">MLTCFQTSTVSSAMFITAMAANPLAVNLAATAGINISWGTWALAGAAHIGAMYTAFLAVAIKCGTPPMLAAVALGQLSNLMGCLTTTEVSCVG</sequence>
<dbReference type="PANTHER" id="PTHR42826">
    <property type="entry name" value="DICARBOXYLATE TRANSPORTER 2.1, CHLOROPLASTIC"/>
    <property type="match status" value="1"/>
</dbReference>
<gene>
    <name evidence="8" type="ORF">HaLaN_24143</name>
</gene>
<dbReference type="EMBL" id="BLLF01003007">
    <property type="protein sequence ID" value="GFH26061.1"/>
    <property type="molecule type" value="Genomic_DNA"/>
</dbReference>